<gene>
    <name evidence="4" type="ORF">METZ01_LOCUS55807</name>
</gene>
<dbReference type="CDD" id="cd01297">
    <property type="entry name" value="D-aminoacylase"/>
    <property type="match status" value="1"/>
</dbReference>
<dbReference type="GO" id="GO:0006046">
    <property type="term" value="P:N-acetylglucosamine catabolic process"/>
    <property type="evidence" value="ECO:0007669"/>
    <property type="project" value="TreeGrafter"/>
</dbReference>
<feature type="domain" description="Amidohydrolase 3" evidence="3">
    <location>
        <begin position="78"/>
        <end position="210"/>
    </location>
</feature>
<dbReference type="AlphaFoldDB" id="A0A381SNU8"/>
<sequence>MIKKYFYYCCFLVFISVVNFSIGAKTSPVSELNSKDILIKNVFIINGLGDLRKEGSVRISGETIKSIGNLEETSRDIVIDGNGLILAPGFIDTHSHHDEGLFIETGASAAISQGITTIVRGMDGSASGLDETGFTSLARYSNFYDSHPIAINVASFSAHNSIRSQVMGKDYKREASEDEITRMQDLVALDMQAGAYGLSTGLEYDPGIYSSTKEVIALAKVAANYGGKYKSHIRSEDRYYWQAVNEIIEIGKQAQIPVNIDHWKLGAKFLWGKTSQVIEILDAARAQGIEITADVYPYVAWSSSITTLFPDRNFDDLNEAEFILENLASAEDIRFVHHSLHPEYVGKTVEEIALDAGVENKVMLRQLASDSYLNEALNEYVVAKGMIDSDVRILMNWSYANVTSDGGLECSHPRGCGSFPRVLGRYLGKDGIGSLERAVYKMTGLSAAQIGIKNRGIIKPGAFADLVLFDPVNIIDKATYENPQQRSRGIHSVWINGKRVLDQGKSTGVLPGRVLLKNQ</sequence>
<dbReference type="Gene3D" id="2.30.40.10">
    <property type="entry name" value="Urease, subunit C, domain 1"/>
    <property type="match status" value="1"/>
</dbReference>
<feature type="domain" description="Amidohydrolase 3" evidence="3">
    <location>
        <begin position="415"/>
        <end position="500"/>
    </location>
</feature>
<dbReference type="InterPro" id="IPR023100">
    <property type="entry name" value="D-aminoacylase_insert_dom_sf"/>
</dbReference>
<keyword evidence="2" id="KW-1133">Transmembrane helix</keyword>
<feature type="transmembrane region" description="Helical" evidence="2">
    <location>
        <begin position="5"/>
        <end position="24"/>
    </location>
</feature>
<dbReference type="GO" id="GO:0008448">
    <property type="term" value="F:N-acetylglucosamine-6-phosphate deacetylase activity"/>
    <property type="evidence" value="ECO:0007669"/>
    <property type="project" value="TreeGrafter"/>
</dbReference>
<dbReference type="Gene3D" id="3.30.1490.130">
    <property type="entry name" value="D-aminoacylase. Domain 3"/>
    <property type="match status" value="1"/>
</dbReference>
<keyword evidence="1" id="KW-0378">Hydrolase</keyword>
<dbReference type="InterPro" id="IPR011059">
    <property type="entry name" value="Metal-dep_hydrolase_composite"/>
</dbReference>
<name>A0A381SNU8_9ZZZZ</name>
<dbReference type="PANTHER" id="PTHR11113">
    <property type="entry name" value="N-ACETYLGLUCOSAMINE-6-PHOSPHATE DEACETYLASE"/>
    <property type="match status" value="1"/>
</dbReference>
<reference evidence="4" key="1">
    <citation type="submission" date="2018-05" db="EMBL/GenBank/DDBJ databases">
        <authorList>
            <person name="Lanie J.A."/>
            <person name="Ng W.-L."/>
            <person name="Kazmierczak K.M."/>
            <person name="Andrzejewski T.M."/>
            <person name="Davidsen T.M."/>
            <person name="Wayne K.J."/>
            <person name="Tettelin H."/>
            <person name="Glass J.I."/>
            <person name="Rusch D."/>
            <person name="Podicherti R."/>
            <person name="Tsui H.-C.T."/>
            <person name="Winkler M.E."/>
        </authorList>
    </citation>
    <scope>NUCLEOTIDE SEQUENCE</scope>
</reference>
<keyword evidence="2" id="KW-0472">Membrane</keyword>
<dbReference type="InterPro" id="IPR013108">
    <property type="entry name" value="Amidohydro_3"/>
</dbReference>
<dbReference type="Gene3D" id="3.20.20.140">
    <property type="entry name" value="Metal-dependent hydrolases"/>
    <property type="match status" value="1"/>
</dbReference>
<dbReference type="EMBL" id="UINC01003059">
    <property type="protein sequence ID" value="SVA02953.1"/>
    <property type="molecule type" value="Genomic_DNA"/>
</dbReference>
<protein>
    <recommendedName>
        <fullName evidence="3">Amidohydrolase 3 domain-containing protein</fullName>
    </recommendedName>
</protein>
<evidence type="ECO:0000313" key="4">
    <source>
        <dbReference type="EMBL" id="SVA02953.1"/>
    </source>
</evidence>
<dbReference type="SUPFAM" id="SSF51556">
    <property type="entry name" value="Metallo-dependent hydrolases"/>
    <property type="match status" value="1"/>
</dbReference>
<proteinExistence type="predicted"/>
<keyword evidence="2" id="KW-0812">Transmembrane</keyword>
<dbReference type="Pfam" id="PF07969">
    <property type="entry name" value="Amidohydro_3"/>
    <property type="match status" value="2"/>
</dbReference>
<evidence type="ECO:0000259" key="3">
    <source>
        <dbReference type="Pfam" id="PF07969"/>
    </source>
</evidence>
<dbReference type="InterPro" id="IPR032466">
    <property type="entry name" value="Metal_Hydrolase"/>
</dbReference>
<accession>A0A381SNU8</accession>
<evidence type="ECO:0000256" key="2">
    <source>
        <dbReference type="SAM" id="Phobius"/>
    </source>
</evidence>
<organism evidence="4">
    <name type="scientific">marine metagenome</name>
    <dbReference type="NCBI Taxonomy" id="408172"/>
    <lineage>
        <taxon>unclassified sequences</taxon>
        <taxon>metagenomes</taxon>
        <taxon>ecological metagenomes</taxon>
    </lineage>
</organism>
<dbReference type="SUPFAM" id="SSF51338">
    <property type="entry name" value="Composite domain of metallo-dependent hydrolases"/>
    <property type="match status" value="1"/>
</dbReference>
<evidence type="ECO:0000256" key="1">
    <source>
        <dbReference type="ARBA" id="ARBA00022801"/>
    </source>
</evidence>
<dbReference type="PANTHER" id="PTHR11113:SF14">
    <property type="entry name" value="N-ACETYLGLUCOSAMINE-6-PHOSPHATE DEACETYLASE"/>
    <property type="match status" value="1"/>
</dbReference>